<dbReference type="EMBL" id="JBEPTF010000002">
    <property type="protein sequence ID" value="MET4683931.1"/>
    <property type="molecule type" value="Genomic_DNA"/>
</dbReference>
<reference evidence="2 3" key="1">
    <citation type="submission" date="2024-06" db="EMBL/GenBank/DDBJ databases">
        <title>Sorghum-associated microbial communities from plants grown in Nebraska, USA.</title>
        <authorList>
            <person name="Schachtman D."/>
        </authorList>
    </citation>
    <scope>NUCLEOTIDE SEQUENCE [LARGE SCALE GENOMIC DNA]</scope>
    <source>
        <strain evidence="2 3">2814</strain>
    </source>
</reference>
<evidence type="ECO:0008006" key="4">
    <source>
        <dbReference type="Google" id="ProtNLM"/>
    </source>
</evidence>
<proteinExistence type="predicted"/>
<feature type="signal peptide" evidence="1">
    <location>
        <begin position="1"/>
        <end position="20"/>
    </location>
</feature>
<dbReference type="Proteomes" id="UP001549313">
    <property type="component" value="Unassembled WGS sequence"/>
</dbReference>
<gene>
    <name evidence="2" type="ORF">ABIE19_001861</name>
</gene>
<evidence type="ECO:0000313" key="3">
    <source>
        <dbReference type="Proteomes" id="UP001549313"/>
    </source>
</evidence>
<sequence length="75" mass="7700">MRVLILAAALVTPLALGACAGSGKPLPTYQQEMDQLDADCVARGGILSPTGAQTGRPQTEYVCKIAGGASRLNQN</sequence>
<protein>
    <recommendedName>
        <fullName evidence="4">Hemolysin</fullName>
    </recommendedName>
</protein>
<evidence type="ECO:0000313" key="2">
    <source>
        <dbReference type="EMBL" id="MET4683931.1"/>
    </source>
</evidence>
<organism evidence="2 3">
    <name type="scientific">Brevundimonas faecalis</name>
    <dbReference type="NCBI Taxonomy" id="947378"/>
    <lineage>
        <taxon>Bacteria</taxon>
        <taxon>Pseudomonadati</taxon>
        <taxon>Pseudomonadota</taxon>
        <taxon>Alphaproteobacteria</taxon>
        <taxon>Caulobacterales</taxon>
        <taxon>Caulobacteraceae</taxon>
        <taxon>Brevundimonas</taxon>
    </lineage>
</organism>
<dbReference type="PROSITE" id="PS51257">
    <property type="entry name" value="PROKAR_LIPOPROTEIN"/>
    <property type="match status" value="1"/>
</dbReference>
<evidence type="ECO:0000256" key="1">
    <source>
        <dbReference type="SAM" id="SignalP"/>
    </source>
</evidence>
<keyword evidence="3" id="KW-1185">Reference proteome</keyword>
<feature type="chain" id="PRO_5045611131" description="Hemolysin" evidence="1">
    <location>
        <begin position="21"/>
        <end position="75"/>
    </location>
</feature>
<keyword evidence="1" id="KW-0732">Signal</keyword>
<name>A0ABV2RBH7_9CAUL</name>
<comment type="caution">
    <text evidence="2">The sequence shown here is derived from an EMBL/GenBank/DDBJ whole genome shotgun (WGS) entry which is preliminary data.</text>
</comment>
<dbReference type="RefSeq" id="WP_354088884.1">
    <property type="nucleotide sequence ID" value="NZ_JBEPTF010000002.1"/>
</dbReference>
<accession>A0ABV2RBH7</accession>